<protein>
    <submittedName>
        <fullName evidence="1">Uncharacterized protein</fullName>
    </submittedName>
</protein>
<dbReference type="EMBL" id="CXOK01000012">
    <property type="protein sequence ID" value="CTP84076.1"/>
    <property type="molecule type" value="Genomic_DNA"/>
</dbReference>
<evidence type="ECO:0000313" key="1">
    <source>
        <dbReference type="EMBL" id="CTP84076.1"/>
    </source>
</evidence>
<reference evidence="1 2" key="1">
    <citation type="submission" date="2015-07" db="EMBL/GenBank/DDBJ databases">
        <authorList>
            <person name="Noorani M."/>
        </authorList>
    </citation>
    <scope>NUCLEOTIDE SEQUENCE [LARGE SCALE GENOMIC DNA]</scope>
    <source>
        <strain evidence="1">LMG728</strain>
    </source>
</reference>
<name>A0A0K2ZEH8_9XANT</name>
<organism evidence="1 2">
    <name type="scientific">Xanthomonas graminis pv. poae</name>
    <dbReference type="NCBI Taxonomy" id="227946"/>
    <lineage>
        <taxon>Bacteria</taxon>
        <taxon>Pseudomonadati</taxon>
        <taxon>Pseudomonadota</taxon>
        <taxon>Gammaproteobacteria</taxon>
        <taxon>Lysobacterales</taxon>
        <taxon>Lysobacteraceae</taxon>
        <taxon>Xanthomonas</taxon>
        <taxon>Xanthomonas translucens group</taxon>
        <taxon>Xanthomonas graminis</taxon>
    </lineage>
</organism>
<sequence>MGGEKLPCRTVQARTWTGSSTETFQACAYAPPTETDDFGEANVSRHSVADRAVGVALRVAWVSGFVQTDLPPPRAKSH</sequence>
<gene>
    <name evidence="1" type="ORF">XTPLMG728_0422</name>
</gene>
<dbReference type="AlphaFoldDB" id="A0A0K2ZEH8"/>
<accession>A0A0K2ZEH8</accession>
<evidence type="ECO:0000313" key="2">
    <source>
        <dbReference type="Proteomes" id="UP000041247"/>
    </source>
</evidence>
<dbReference type="Proteomes" id="UP000041247">
    <property type="component" value="Unassembled WGS sequence"/>
</dbReference>
<proteinExistence type="predicted"/>